<dbReference type="AlphaFoldDB" id="A0A285U934"/>
<reference evidence="1 2" key="1">
    <citation type="submission" date="2017-08" db="EMBL/GenBank/DDBJ databases">
        <authorList>
            <person name="de Groot N.N."/>
        </authorList>
    </citation>
    <scope>NUCLEOTIDE SEQUENCE [LARGE SCALE GENOMIC DNA]</scope>
    <source>
        <strain evidence="1 2">JC85</strain>
    </source>
</reference>
<keyword evidence="2" id="KW-1185">Reference proteome</keyword>
<evidence type="ECO:0000313" key="1">
    <source>
        <dbReference type="EMBL" id="SOC37046.1"/>
    </source>
</evidence>
<dbReference type="RefSeq" id="WP_176526671.1">
    <property type="nucleotide sequence ID" value="NZ_OBQD01000003.1"/>
</dbReference>
<name>A0A285U934_9HYPH</name>
<evidence type="ECO:0008006" key="3">
    <source>
        <dbReference type="Google" id="ProtNLM"/>
    </source>
</evidence>
<sequence length="78" mass="8638">METTKPNRFWLVCDATTKDVVSTHNREREAEDAAKQCALQAIGTTFVVMQAHEAYVASAAVSRTFLEYPTTDEEAANV</sequence>
<gene>
    <name evidence="1" type="ORF">SAMN05892877_103390</name>
</gene>
<proteinExistence type="predicted"/>
<evidence type="ECO:0000313" key="2">
    <source>
        <dbReference type="Proteomes" id="UP000219167"/>
    </source>
</evidence>
<organism evidence="1 2">
    <name type="scientific">Rhizobium subbaraonis</name>
    <dbReference type="NCBI Taxonomy" id="908946"/>
    <lineage>
        <taxon>Bacteria</taxon>
        <taxon>Pseudomonadati</taxon>
        <taxon>Pseudomonadota</taxon>
        <taxon>Alphaproteobacteria</taxon>
        <taxon>Hyphomicrobiales</taxon>
        <taxon>Rhizobiaceae</taxon>
        <taxon>Rhizobium/Agrobacterium group</taxon>
        <taxon>Rhizobium</taxon>
    </lineage>
</organism>
<protein>
    <recommendedName>
        <fullName evidence="3">DUF4242 domain-containing protein</fullName>
    </recommendedName>
</protein>
<accession>A0A285U934</accession>
<dbReference type="EMBL" id="OBQD01000003">
    <property type="protein sequence ID" value="SOC37046.1"/>
    <property type="molecule type" value="Genomic_DNA"/>
</dbReference>
<dbReference type="Proteomes" id="UP000219167">
    <property type="component" value="Unassembled WGS sequence"/>
</dbReference>